<feature type="region of interest" description="Disordered" evidence="1">
    <location>
        <begin position="336"/>
        <end position="381"/>
    </location>
</feature>
<name>A0A2N9L6X4_9BACT</name>
<protein>
    <recommendedName>
        <fullName evidence="4">DUF4105 domain-containing protein</fullName>
    </recommendedName>
</protein>
<evidence type="ECO:0000313" key="3">
    <source>
        <dbReference type="Proteomes" id="UP000239735"/>
    </source>
</evidence>
<evidence type="ECO:0000256" key="1">
    <source>
        <dbReference type="SAM" id="MobiDB-lite"/>
    </source>
</evidence>
<accession>A0A2N9L6X4</accession>
<feature type="compositionally biased region" description="Low complexity" evidence="1">
    <location>
        <begin position="338"/>
        <end position="359"/>
    </location>
</feature>
<proteinExistence type="predicted"/>
<dbReference type="OrthoDB" id="107895at2"/>
<evidence type="ECO:0000313" key="2">
    <source>
        <dbReference type="EMBL" id="SPE18981.1"/>
    </source>
</evidence>
<dbReference type="EMBL" id="OKRB01000073">
    <property type="protein sequence ID" value="SPE18981.1"/>
    <property type="molecule type" value="Genomic_DNA"/>
</dbReference>
<evidence type="ECO:0008006" key="4">
    <source>
        <dbReference type="Google" id="ProtNLM"/>
    </source>
</evidence>
<reference evidence="3" key="1">
    <citation type="submission" date="2018-02" db="EMBL/GenBank/DDBJ databases">
        <authorList>
            <person name="Hausmann B."/>
        </authorList>
    </citation>
    <scope>NUCLEOTIDE SEQUENCE [LARGE SCALE GENOMIC DNA]</scope>
    <source>
        <strain evidence="3">Peat soil MAG SbA5</strain>
    </source>
</reference>
<dbReference type="Proteomes" id="UP000239735">
    <property type="component" value="Unassembled WGS sequence"/>
</dbReference>
<gene>
    <name evidence="2" type="ORF">SBA5_180014</name>
</gene>
<organism evidence="2 3">
    <name type="scientific">Candidatus Sulfuritelmatomonas gaucii</name>
    <dbReference type="NCBI Taxonomy" id="2043161"/>
    <lineage>
        <taxon>Bacteria</taxon>
        <taxon>Pseudomonadati</taxon>
        <taxon>Acidobacteriota</taxon>
        <taxon>Terriglobia</taxon>
        <taxon>Terriglobales</taxon>
        <taxon>Acidobacteriaceae</taxon>
        <taxon>Candidatus Sulfuritelmatomonas</taxon>
    </lineage>
</organism>
<sequence>MSTKLFDKRELMLSIRKALIHGSALVALGIICCSQARSQAALLLEEPYGFFGTLNPTGHVALYFEKICADTPVKLRRCQPGELGAVIARYQGIDGYDWVAIPLVPYLYAVDNAAEVPSHVDHDQVVQLRNEYRESHLQALGEKLPAGNLIRGGWTQLVGAAYERRIYAFRFDTSQEQDDALIARLNDRRNKSRFNLLFNNCADFTRVVLNSYFPRTFRRSIFPDAGMTTPKQITYKLVRYARKHPHRQLTVFEIPQIPGYRRESHSIKGIDESFVTTVYAVPLVIVNPYLAGGLFVDYLVRGRYHLIPKDPQVVTPDNLSVLTAPTAPEDNLASTEISAVGSPSGSSAGQQAGDGNSGSTAMTRTSAGADSGLKGAGFDDE</sequence>
<dbReference type="AlphaFoldDB" id="A0A2N9L6X4"/>